<accession>A0A9P9HWJ8</accession>
<dbReference type="Proteomes" id="UP000720189">
    <property type="component" value="Unassembled WGS sequence"/>
</dbReference>
<sequence length="118" mass="13342">MAQYLRCLVHIFGLAIVFLSLGAWGIVLRRVSATDMHFASLFRGRGAVSKHKRVATLNAASFWSSVAVFVLRLYTNGILASCSLIQERCLSLYSICACSWYQVEDIEEIRQEYDVKCK</sequence>
<dbReference type="AlphaFoldDB" id="A0A9P9HWJ8"/>
<dbReference type="RefSeq" id="XP_046054013.1">
    <property type="nucleotide sequence ID" value="XM_046185324.1"/>
</dbReference>
<gene>
    <name evidence="2" type="ORF">BKA55DRAFT_244192</name>
</gene>
<name>A0A9P9HWJ8_FUSRE</name>
<dbReference type="GeneID" id="70215278"/>
<keyword evidence="1" id="KW-1133">Transmembrane helix</keyword>
<evidence type="ECO:0000313" key="2">
    <source>
        <dbReference type="EMBL" id="KAH7265278.1"/>
    </source>
</evidence>
<evidence type="ECO:0000313" key="3">
    <source>
        <dbReference type="Proteomes" id="UP000720189"/>
    </source>
</evidence>
<keyword evidence="3" id="KW-1185">Reference proteome</keyword>
<evidence type="ECO:0000256" key="1">
    <source>
        <dbReference type="SAM" id="Phobius"/>
    </source>
</evidence>
<comment type="caution">
    <text evidence="2">The sequence shown here is derived from an EMBL/GenBank/DDBJ whole genome shotgun (WGS) entry which is preliminary data.</text>
</comment>
<feature type="transmembrane region" description="Helical" evidence="1">
    <location>
        <begin position="7"/>
        <end position="27"/>
    </location>
</feature>
<organism evidence="2 3">
    <name type="scientific">Fusarium redolens</name>
    <dbReference type="NCBI Taxonomy" id="48865"/>
    <lineage>
        <taxon>Eukaryota</taxon>
        <taxon>Fungi</taxon>
        <taxon>Dikarya</taxon>
        <taxon>Ascomycota</taxon>
        <taxon>Pezizomycotina</taxon>
        <taxon>Sordariomycetes</taxon>
        <taxon>Hypocreomycetidae</taxon>
        <taxon>Hypocreales</taxon>
        <taxon>Nectriaceae</taxon>
        <taxon>Fusarium</taxon>
        <taxon>Fusarium redolens species complex</taxon>
    </lineage>
</organism>
<proteinExistence type="predicted"/>
<dbReference type="EMBL" id="JAGMUX010000003">
    <property type="protein sequence ID" value="KAH7265278.1"/>
    <property type="molecule type" value="Genomic_DNA"/>
</dbReference>
<keyword evidence="1" id="KW-0812">Transmembrane</keyword>
<protein>
    <submittedName>
        <fullName evidence="2">Uncharacterized protein</fullName>
    </submittedName>
</protein>
<reference evidence="2" key="1">
    <citation type="journal article" date="2021" name="Nat. Commun.">
        <title>Genetic determinants of endophytism in the Arabidopsis root mycobiome.</title>
        <authorList>
            <person name="Mesny F."/>
            <person name="Miyauchi S."/>
            <person name="Thiergart T."/>
            <person name="Pickel B."/>
            <person name="Atanasova L."/>
            <person name="Karlsson M."/>
            <person name="Huettel B."/>
            <person name="Barry K.W."/>
            <person name="Haridas S."/>
            <person name="Chen C."/>
            <person name="Bauer D."/>
            <person name="Andreopoulos W."/>
            <person name="Pangilinan J."/>
            <person name="LaButti K."/>
            <person name="Riley R."/>
            <person name="Lipzen A."/>
            <person name="Clum A."/>
            <person name="Drula E."/>
            <person name="Henrissat B."/>
            <person name="Kohler A."/>
            <person name="Grigoriev I.V."/>
            <person name="Martin F.M."/>
            <person name="Hacquard S."/>
        </authorList>
    </citation>
    <scope>NUCLEOTIDE SEQUENCE</scope>
    <source>
        <strain evidence="2">MPI-CAGE-AT-0023</strain>
    </source>
</reference>
<keyword evidence="1" id="KW-0472">Membrane</keyword>